<name>A0A0F9TU22_9ZZZZ</name>
<sequence>MKGEPPAYPWEIKENEYSWGTDSGRYSLLKEDYKLKPEECLALGGHCYRMVMSTLGDHVRSDFECSVRACAHCGNRQAGYPPLGVEGGAMGKIRKYLPELIRWEDIDDKKPFNFSLGPGLHVDEK</sequence>
<organism evidence="1">
    <name type="scientific">marine sediment metagenome</name>
    <dbReference type="NCBI Taxonomy" id="412755"/>
    <lineage>
        <taxon>unclassified sequences</taxon>
        <taxon>metagenomes</taxon>
        <taxon>ecological metagenomes</taxon>
    </lineage>
</organism>
<accession>A0A0F9TU22</accession>
<dbReference type="AlphaFoldDB" id="A0A0F9TU22"/>
<evidence type="ECO:0000313" key="1">
    <source>
        <dbReference type="EMBL" id="KKN78457.1"/>
    </source>
</evidence>
<proteinExistence type="predicted"/>
<gene>
    <name evidence="1" type="ORF">LCGC14_0349890</name>
</gene>
<dbReference type="EMBL" id="LAZR01000262">
    <property type="protein sequence ID" value="KKN78457.1"/>
    <property type="molecule type" value="Genomic_DNA"/>
</dbReference>
<comment type="caution">
    <text evidence="1">The sequence shown here is derived from an EMBL/GenBank/DDBJ whole genome shotgun (WGS) entry which is preliminary data.</text>
</comment>
<protein>
    <submittedName>
        <fullName evidence="1">Uncharacterized protein</fullName>
    </submittedName>
</protein>
<reference evidence="1" key="1">
    <citation type="journal article" date="2015" name="Nature">
        <title>Complex archaea that bridge the gap between prokaryotes and eukaryotes.</title>
        <authorList>
            <person name="Spang A."/>
            <person name="Saw J.H."/>
            <person name="Jorgensen S.L."/>
            <person name="Zaremba-Niedzwiedzka K."/>
            <person name="Martijn J."/>
            <person name="Lind A.E."/>
            <person name="van Eijk R."/>
            <person name="Schleper C."/>
            <person name="Guy L."/>
            <person name="Ettema T.J."/>
        </authorList>
    </citation>
    <scope>NUCLEOTIDE SEQUENCE</scope>
</reference>